<organism evidence="2 3">
    <name type="scientific">Portunus trituberculatus</name>
    <name type="common">Swimming crab</name>
    <name type="synonym">Neptunus trituberculatus</name>
    <dbReference type="NCBI Taxonomy" id="210409"/>
    <lineage>
        <taxon>Eukaryota</taxon>
        <taxon>Metazoa</taxon>
        <taxon>Ecdysozoa</taxon>
        <taxon>Arthropoda</taxon>
        <taxon>Crustacea</taxon>
        <taxon>Multicrustacea</taxon>
        <taxon>Malacostraca</taxon>
        <taxon>Eumalacostraca</taxon>
        <taxon>Eucarida</taxon>
        <taxon>Decapoda</taxon>
        <taxon>Pleocyemata</taxon>
        <taxon>Brachyura</taxon>
        <taxon>Eubrachyura</taxon>
        <taxon>Portunoidea</taxon>
        <taxon>Portunidae</taxon>
        <taxon>Portuninae</taxon>
        <taxon>Portunus</taxon>
    </lineage>
</organism>
<proteinExistence type="predicted"/>
<dbReference type="EMBL" id="VSRR010023434">
    <property type="protein sequence ID" value="MPC65487.1"/>
    <property type="molecule type" value="Genomic_DNA"/>
</dbReference>
<accession>A0A5B7H8A7</accession>
<feature type="region of interest" description="Disordered" evidence="1">
    <location>
        <begin position="77"/>
        <end position="100"/>
    </location>
</feature>
<evidence type="ECO:0000313" key="2">
    <source>
        <dbReference type="EMBL" id="MPC65487.1"/>
    </source>
</evidence>
<protein>
    <submittedName>
        <fullName evidence="2">Uncharacterized protein</fullName>
    </submittedName>
</protein>
<gene>
    <name evidence="2" type="ORF">E2C01_059622</name>
</gene>
<name>A0A5B7H8A7_PORTR</name>
<evidence type="ECO:0000256" key="1">
    <source>
        <dbReference type="SAM" id="MobiDB-lite"/>
    </source>
</evidence>
<dbReference type="AlphaFoldDB" id="A0A5B7H8A7"/>
<evidence type="ECO:0000313" key="3">
    <source>
        <dbReference type="Proteomes" id="UP000324222"/>
    </source>
</evidence>
<comment type="caution">
    <text evidence="2">The sequence shown here is derived from an EMBL/GenBank/DDBJ whole genome shotgun (WGS) entry which is preliminary data.</text>
</comment>
<feature type="compositionally biased region" description="Basic and acidic residues" evidence="1">
    <location>
        <begin position="88"/>
        <end position="100"/>
    </location>
</feature>
<reference evidence="2 3" key="1">
    <citation type="submission" date="2019-05" db="EMBL/GenBank/DDBJ databases">
        <title>Another draft genome of Portunus trituberculatus and its Hox gene families provides insights of decapod evolution.</title>
        <authorList>
            <person name="Jeong J.-H."/>
            <person name="Song I."/>
            <person name="Kim S."/>
            <person name="Choi T."/>
            <person name="Kim D."/>
            <person name="Ryu S."/>
            <person name="Kim W."/>
        </authorList>
    </citation>
    <scope>NUCLEOTIDE SEQUENCE [LARGE SCALE GENOMIC DNA]</scope>
    <source>
        <tissue evidence="2">Muscle</tissue>
    </source>
</reference>
<sequence length="100" mass="10825">MVFARQPRSNGFGLSAPRLSGMEATGILRAKVEITIVLNGECSVMTAQRPLWQCIASPLGVESDAYSRTSAISLAPRRSAWGPSSRGGDWEKWRDGETEG</sequence>
<dbReference type="Proteomes" id="UP000324222">
    <property type="component" value="Unassembled WGS sequence"/>
</dbReference>
<keyword evidence="3" id="KW-1185">Reference proteome</keyword>